<evidence type="ECO:0000313" key="3">
    <source>
        <dbReference type="EMBL" id="CAB4186321.1"/>
    </source>
</evidence>
<evidence type="ECO:0000259" key="1">
    <source>
        <dbReference type="Pfam" id="PF09524"/>
    </source>
</evidence>
<reference evidence="4" key="1">
    <citation type="submission" date="2020-05" db="EMBL/GenBank/DDBJ databases">
        <authorList>
            <person name="Chiriac C."/>
            <person name="Salcher M."/>
            <person name="Ghai R."/>
            <person name="Kavagutti S V."/>
        </authorList>
    </citation>
    <scope>NUCLEOTIDE SEQUENCE</scope>
</reference>
<proteinExistence type="predicted"/>
<dbReference type="EMBL" id="LR796921">
    <property type="protein sequence ID" value="CAB4174350.1"/>
    <property type="molecule type" value="Genomic_DNA"/>
</dbReference>
<dbReference type="EMBL" id="LR797086">
    <property type="protein sequence ID" value="CAB4186321.1"/>
    <property type="molecule type" value="Genomic_DNA"/>
</dbReference>
<dbReference type="InterPro" id="IPR011741">
    <property type="entry name" value="Phg_2220_C"/>
</dbReference>
<gene>
    <name evidence="3" type="ORF">UFOVP1138_76</name>
    <name evidence="4" type="ORF">UFOVP1394_73</name>
    <name evidence="2" type="ORF">UFOVP975_44</name>
</gene>
<evidence type="ECO:0000313" key="4">
    <source>
        <dbReference type="EMBL" id="CAB4204456.1"/>
    </source>
</evidence>
<dbReference type="Pfam" id="PF09524">
    <property type="entry name" value="Phg_2220_C"/>
    <property type="match status" value="1"/>
</dbReference>
<dbReference type="EMBL" id="LR797345">
    <property type="protein sequence ID" value="CAB4204456.1"/>
    <property type="molecule type" value="Genomic_DNA"/>
</dbReference>
<dbReference type="NCBIfam" id="TIGR02220">
    <property type="entry name" value="phg_TIGR02220"/>
    <property type="match status" value="1"/>
</dbReference>
<organism evidence="4">
    <name type="scientific">uncultured Caudovirales phage</name>
    <dbReference type="NCBI Taxonomy" id="2100421"/>
    <lineage>
        <taxon>Viruses</taxon>
        <taxon>Duplodnaviria</taxon>
        <taxon>Heunggongvirae</taxon>
        <taxon>Uroviricota</taxon>
        <taxon>Caudoviricetes</taxon>
        <taxon>Peduoviridae</taxon>
        <taxon>Maltschvirus</taxon>
        <taxon>Maltschvirus maltsch</taxon>
    </lineage>
</organism>
<sequence>MTKEEAWDEWLQKDGPPVVTRTEMDAFEFGWAKAIESLAKEEKEKVPFDLIIARMNNILGKSFKPTLAHKSFIRARWKEGMREEDFERVVRTKKEQWINDPKLSIYLRPETLFGTKMDAYNNEPEPKRKKIITNHMGIEVEVDE</sequence>
<evidence type="ECO:0000313" key="2">
    <source>
        <dbReference type="EMBL" id="CAB4174350.1"/>
    </source>
</evidence>
<protein>
    <recommendedName>
        <fullName evidence="1">Phage conserved hypothetical protein C-terminal domain-containing protein</fullName>
    </recommendedName>
</protein>
<feature type="domain" description="Phage conserved hypothetical protein C-terminal" evidence="1">
    <location>
        <begin position="51"/>
        <end position="121"/>
    </location>
</feature>
<accession>A0A6J5S7B6</accession>
<name>A0A6J5S7B6_9CAUD</name>